<dbReference type="InterPro" id="IPR000340">
    <property type="entry name" value="Dual-sp_phosphatase_cat-dom"/>
</dbReference>
<protein>
    <recommendedName>
        <fullName evidence="2">protein-tyrosine-phosphatase</fullName>
        <ecNumber evidence="2">3.1.3.48</ecNumber>
    </recommendedName>
</protein>
<evidence type="ECO:0000313" key="6">
    <source>
        <dbReference type="EMBL" id="QLH82216.1"/>
    </source>
</evidence>
<dbReference type="PANTHER" id="PTHR45848">
    <property type="entry name" value="DUAL SPECIFICITY PROTEIN PHOSPHATASE 12 FAMILY MEMBER"/>
    <property type="match status" value="1"/>
</dbReference>
<dbReference type="SUPFAM" id="SSF52799">
    <property type="entry name" value="(Phosphotyrosine protein) phosphatases II"/>
    <property type="match status" value="1"/>
</dbReference>
<dbReference type="Pfam" id="PF00782">
    <property type="entry name" value="DSPc"/>
    <property type="match status" value="1"/>
</dbReference>
<evidence type="ECO:0000256" key="4">
    <source>
        <dbReference type="ARBA" id="ARBA00022912"/>
    </source>
</evidence>
<dbReference type="PANTHER" id="PTHR45848:SF4">
    <property type="entry name" value="DUAL SPECIFICITY PROTEIN PHOSPHATASE 12"/>
    <property type="match status" value="1"/>
</dbReference>
<dbReference type="Proteomes" id="UP000509346">
    <property type="component" value="Chromosome"/>
</dbReference>
<keyword evidence="4" id="KW-0904">Protein phosphatase</keyword>
<name>A0A7D5TGX5_9EURY</name>
<comment type="similarity">
    <text evidence="1">Belongs to the protein-tyrosine phosphatase family. Non-receptor class dual specificity subfamily.</text>
</comment>
<evidence type="ECO:0000256" key="2">
    <source>
        <dbReference type="ARBA" id="ARBA00013064"/>
    </source>
</evidence>
<evidence type="ECO:0000256" key="1">
    <source>
        <dbReference type="ARBA" id="ARBA00008601"/>
    </source>
</evidence>
<gene>
    <name evidence="6" type="ORF">HZS54_11620</name>
</gene>
<dbReference type="GeneID" id="56083247"/>
<dbReference type="Gene3D" id="3.90.190.10">
    <property type="entry name" value="Protein tyrosine phosphatase superfamily"/>
    <property type="match status" value="1"/>
</dbReference>
<reference evidence="6 7" key="1">
    <citation type="submission" date="2020-07" db="EMBL/GenBank/DDBJ databases">
        <title>Halosimplex litoreum sp. nov. and Halosimplex rubrum sp. nov., isolated from different salt environments.</title>
        <authorList>
            <person name="Cui H."/>
        </authorList>
    </citation>
    <scope>NUCLEOTIDE SEQUENCE [LARGE SCALE GENOMIC DNA]</scope>
    <source>
        <strain evidence="6 7">R2</strain>
    </source>
</reference>
<evidence type="ECO:0000256" key="3">
    <source>
        <dbReference type="ARBA" id="ARBA00022801"/>
    </source>
</evidence>
<dbReference type="PROSITE" id="PS50056">
    <property type="entry name" value="TYR_PHOSPHATASE_2"/>
    <property type="match status" value="1"/>
</dbReference>
<proteinExistence type="inferred from homology"/>
<dbReference type="InterPro" id="IPR029021">
    <property type="entry name" value="Prot-tyrosine_phosphatase-like"/>
</dbReference>
<keyword evidence="3" id="KW-0378">Hydrolase</keyword>
<dbReference type="EMBL" id="CP058909">
    <property type="protein sequence ID" value="QLH82216.1"/>
    <property type="molecule type" value="Genomic_DNA"/>
</dbReference>
<dbReference type="EC" id="3.1.3.48" evidence="2"/>
<sequence>MDKVTQQLWLTEIKKVMTEDVGHFDLVLTVCEDNIGDLVSCDYEHYDLCSASGGLTGEPATYDDFTEAVNRLYQALENDKTVLIHCHSGTSRSVAVSAAGLARYRGVGFEAALQTVEDVREEADPSERYQNYAEQYVSVHLPRVH</sequence>
<evidence type="ECO:0000313" key="7">
    <source>
        <dbReference type="Proteomes" id="UP000509346"/>
    </source>
</evidence>
<dbReference type="RefSeq" id="WP_179922684.1">
    <property type="nucleotide sequence ID" value="NZ_CP058909.1"/>
</dbReference>
<dbReference type="GO" id="GO:0008138">
    <property type="term" value="F:protein tyrosine/serine/threonine phosphatase activity"/>
    <property type="evidence" value="ECO:0007669"/>
    <property type="project" value="TreeGrafter"/>
</dbReference>
<dbReference type="AlphaFoldDB" id="A0A7D5TGX5"/>
<organism evidence="6 7">
    <name type="scientific">Halosimplex pelagicum</name>
    <dbReference type="NCBI Taxonomy" id="869886"/>
    <lineage>
        <taxon>Archaea</taxon>
        <taxon>Methanobacteriati</taxon>
        <taxon>Methanobacteriota</taxon>
        <taxon>Stenosarchaea group</taxon>
        <taxon>Halobacteria</taxon>
        <taxon>Halobacteriales</taxon>
        <taxon>Haloarculaceae</taxon>
        <taxon>Halosimplex</taxon>
    </lineage>
</organism>
<feature type="domain" description="Tyrosine specific protein phosphatases" evidence="5">
    <location>
        <begin position="63"/>
        <end position="120"/>
    </location>
</feature>
<dbReference type="InterPro" id="IPR000387">
    <property type="entry name" value="Tyr_Pase_dom"/>
</dbReference>
<accession>A0A7D5TGX5</accession>
<evidence type="ECO:0000259" key="5">
    <source>
        <dbReference type="PROSITE" id="PS50056"/>
    </source>
</evidence>
<keyword evidence="7" id="KW-1185">Reference proteome</keyword>
<dbReference type="CDD" id="cd14498">
    <property type="entry name" value="DSP"/>
    <property type="match status" value="1"/>
</dbReference>
<dbReference type="KEGG" id="hpel:HZS54_11620"/>
<dbReference type="GO" id="GO:0004725">
    <property type="term" value="F:protein tyrosine phosphatase activity"/>
    <property type="evidence" value="ECO:0007669"/>
    <property type="project" value="UniProtKB-EC"/>
</dbReference>